<organism evidence="4 5">
    <name type="scientific">Salix koriyanagi</name>
    <dbReference type="NCBI Taxonomy" id="2511006"/>
    <lineage>
        <taxon>Eukaryota</taxon>
        <taxon>Viridiplantae</taxon>
        <taxon>Streptophyta</taxon>
        <taxon>Embryophyta</taxon>
        <taxon>Tracheophyta</taxon>
        <taxon>Spermatophyta</taxon>
        <taxon>Magnoliopsida</taxon>
        <taxon>eudicotyledons</taxon>
        <taxon>Gunneridae</taxon>
        <taxon>Pentapetalae</taxon>
        <taxon>rosids</taxon>
        <taxon>fabids</taxon>
        <taxon>Malpighiales</taxon>
        <taxon>Salicaceae</taxon>
        <taxon>Saliceae</taxon>
        <taxon>Salix</taxon>
    </lineage>
</organism>
<dbReference type="NCBIfam" id="TIGR00756">
    <property type="entry name" value="PPR"/>
    <property type="match status" value="2"/>
</dbReference>
<accession>A0A9Q0SMG6</accession>
<keyword evidence="2" id="KW-0677">Repeat</keyword>
<reference evidence="4" key="2">
    <citation type="journal article" date="2023" name="Int. J. Mol. Sci.">
        <title>De Novo Assembly and Annotation of 11 Diverse Shrub Willow (Salix) Genomes Reveals Novel Gene Organization in Sex-Linked Regions.</title>
        <authorList>
            <person name="Hyden B."/>
            <person name="Feng K."/>
            <person name="Yates T.B."/>
            <person name="Jawdy S."/>
            <person name="Cereghino C."/>
            <person name="Smart L.B."/>
            <person name="Muchero W."/>
        </authorList>
    </citation>
    <scope>NUCLEOTIDE SEQUENCE</scope>
    <source>
        <tissue evidence="4">Shoot tip</tissue>
    </source>
</reference>
<proteinExistence type="inferred from homology"/>
<feature type="repeat" description="PPR" evidence="3">
    <location>
        <begin position="61"/>
        <end position="95"/>
    </location>
</feature>
<evidence type="ECO:0000313" key="5">
    <source>
        <dbReference type="Proteomes" id="UP001151752"/>
    </source>
</evidence>
<protein>
    <submittedName>
        <fullName evidence="4">RESPIRATORY COMPLEX I CHAPERONE (CIA84) putative</fullName>
    </submittedName>
</protein>
<evidence type="ECO:0000313" key="4">
    <source>
        <dbReference type="EMBL" id="KAJ6682458.1"/>
    </source>
</evidence>
<dbReference type="PANTHER" id="PTHR46128">
    <property type="entry name" value="MITOCHONDRIAL GROUP I INTRON SPLICING FACTOR CCM1"/>
    <property type="match status" value="1"/>
</dbReference>
<comment type="similarity">
    <text evidence="1">Belongs to the PPR family. P subfamily.</text>
</comment>
<dbReference type="EMBL" id="JAPFFM010000020">
    <property type="protein sequence ID" value="KAJ6682458.1"/>
    <property type="molecule type" value="Genomic_DNA"/>
</dbReference>
<dbReference type="PROSITE" id="PS51375">
    <property type="entry name" value="PPR"/>
    <property type="match status" value="2"/>
</dbReference>
<keyword evidence="5" id="KW-1185">Reference proteome</keyword>
<feature type="repeat" description="PPR" evidence="3">
    <location>
        <begin position="96"/>
        <end position="130"/>
    </location>
</feature>
<reference evidence="4" key="1">
    <citation type="submission" date="2022-11" db="EMBL/GenBank/DDBJ databases">
        <authorList>
            <person name="Hyden B.L."/>
            <person name="Feng K."/>
            <person name="Yates T."/>
            <person name="Jawdy S."/>
            <person name="Smart L.B."/>
            <person name="Muchero W."/>
        </authorList>
    </citation>
    <scope>NUCLEOTIDE SEQUENCE</scope>
    <source>
        <tissue evidence="4">Shoot tip</tissue>
    </source>
</reference>
<gene>
    <name evidence="4" type="ORF">OIU74_020657</name>
</gene>
<dbReference type="Pfam" id="PF12854">
    <property type="entry name" value="PPR_1"/>
    <property type="match status" value="1"/>
</dbReference>
<evidence type="ECO:0000256" key="3">
    <source>
        <dbReference type="PROSITE-ProRule" id="PRU00708"/>
    </source>
</evidence>
<dbReference type="Pfam" id="PF13041">
    <property type="entry name" value="PPR_2"/>
    <property type="match status" value="1"/>
</dbReference>
<dbReference type="PANTHER" id="PTHR46128:SF211">
    <property type="entry name" value="PENTACOTRIPEPTIDE-REPEAT REGION OF PRORP DOMAIN-CONTAINING PROTEIN"/>
    <property type="match status" value="1"/>
</dbReference>
<dbReference type="AlphaFoldDB" id="A0A9Q0SMG6"/>
<comment type="caution">
    <text evidence="4">The sequence shown here is derived from an EMBL/GenBank/DDBJ whole genome shotgun (WGS) entry which is preliminary data.</text>
</comment>
<dbReference type="InterPro" id="IPR050872">
    <property type="entry name" value="PPR_P_subfamily"/>
</dbReference>
<dbReference type="Gene3D" id="1.25.40.10">
    <property type="entry name" value="Tetratricopeptide repeat domain"/>
    <property type="match status" value="1"/>
</dbReference>
<sequence>MHEDIDPKASTLLYDSVLTSLVDNGSALKAYHLLQAIMTGNCIGDGEIGRLFRGKAKVPPNTTTFSIVINGLIKTGNLDLAVGLFRDMAQIGCKPGLLLYNNLIDALCTSDRLQESCGLLQEMEDSGVEPTSFTNNCIFGCLCRRHDISGAQSSIKEDAYSWPRAMDKTFYLPGKRIVQA</sequence>
<dbReference type="Proteomes" id="UP001151752">
    <property type="component" value="Chromosome 5"/>
</dbReference>
<evidence type="ECO:0000256" key="2">
    <source>
        <dbReference type="ARBA" id="ARBA00022737"/>
    </source>
</evidence>
<evidence type="ECO:0000256" key="1">
    <source>
        <dbReference type="ARBA" id="ARBA00007626"/>
    </source>
</evidence>
<dbReference type="InterPro" id="IPR011990">
    <property type="entry name" value="TPR-like_helical_dom_sf"/>
</dbReference>
<name>A0A9Q0SMG6_9ROSI</name>
<dbReference type="InterPro" id="IPR002885">
    <property type="entry name" value="PPR_rpt"/>
</dbReference>